<feature type="region of interest" description="Disordered" evidence="2">
    <location>
        <begin position="1500"/>
        <end position="1541"/>
    </location>
</feature>
<evidence type="ECO:0000313" key="3">
    <source>
        <dbReference type="Ensembl" id="ENSPNAP00000049735.1"/>
    </source>
</evidence>
<dbReference type="Ensembl" id="ENSPNAT00000069278.1">
    <property type="protein sequence ID" value="ENSPNAP00000049735.1"/>
    <property type="gene ID" value="ENSPNAG00000037557.1"/>
</dbReference>
<feature type="compositionally biased region" description="Basic and acidic residues" evidence="2">
    <location>
        <begin position="1678"/>
        <end position="1690"/>
    </location>
</feature>
<feature type="region of interest" description="Disordered" evidence="2">
    <location>
        <begin position="1612"/>
        <end position="1750"/>
    </location>
</feature>
<evidence type="ECO:0008006" key="5">
    <source>
        <dbReference type="Google" id="ProtNLM"/>
    </source>
</evidence>
<organism evidence="3 4">
    <name type="scientific">Pygocentrus nattereri</name>
    <name type="common">Red-bellied piranha</name>
    <dbReference type="NCBI Taxonomy" id="42514"/>
    <lineage>
        <taxon>Eukaryota</taxon>
        <taxon>Metazoa</taxon>
        <taxon>Chordata</taxon>
        <taxon>Craniata</taxon>
        <taxon>Vertebrata</taxon>
        <taxon>Euteleostomi</taxon>
        <taxon>Actinopterygii</taxon>
        <taxon>Neopterygii</taxon>
        <taxon>Teleostei</taxon>
        <taxon>Ostariophysi</taxon>
        <taxon>Characiformes</taxon>
        <taxon>Characoidei</taxon>
        <taxon>Pygocentrus</taxon>
    </lineage>
</organism>
<evidence type="ECO:0000256" key="2">
    <source>
        <dbReference type="SAM" id="MobiDB-lite"/>
    </source>
</evidence>
<feature type="compositionally biased region" description="Polar residues" evidence="2">
    <location>
        <begin position="1510"/>
        <end position="1532"/>
    </location>
</feature>
<feature type="compositionally biased region" description="Basic and acidic residues" evidence="2">
    <location>
        <begin position="847"/>
        <end position="857"/>
    </location>
</feature>
<reference evidence="3 4" key="1">
    <citation type="submission" date="2020-10" db="EMBL/GenBank/DDBJ databases">
        <title>Pygocentrus nattereri (red-bellied piranha) genome, fPygNat1, primary haplotype.</title>
        <authorList>
            <person name="Myers G."/>
            <person name="Meyer A."/>
            <person name="Karagic N."/>
            <person name="Pippel M."/>
            <person name="Winkler S."/>
            <person name="Tracey A."/>
            <person name="Wood J."/>
            <person name="Formenti G."/>
            <person name="Howe K."/>
            <person name="Fedrigo O."/>
            <person name="Jarvis E.D."/>
        </authorList>
    </citation>
    <scope>NUCLEOTIDE SEQUENCE [LARGE SCALE GENOMIC DNA]</scope>
</reference>
<reference evidence="3" key="2">
    <citation type="submission" date="2025-08" db="UniProtKB">
        <authorList>
            <consortium name="Ensembl"/>
        </authorList>
    </citation>
    <scope>IDENTIFICATION</scope>
</reference>
<feature type="compositionally biased region" description="Low complexity" evidence="2">
    <location>
        <begin position="1186"/>
        <end position="1195"/>
    </location>
</feature>
<accession>A0AAR2JCR9</accession>
<feature type="compositionally biased region" description="Polar residues" evidence="2">
    <location>
        <begin position="909"/>
        <end position="939"/>
    </location>
</feature>
<feature type="compositionally biased region" description="Low complexity" evidence="2">
    <location>
        <begin position="679"/>
        <end position="689"/>
    </location>
</feature>
<dbReference type="Pfam" id="PF15090">
    <property type="entry name" value="DUF4553"/>
    <property type="match status" value="1"/>
</dbReference>
<feature type="compositionally biased region" description="Polar residues" evidence="2">
    <location>
        <begin position="1215"/>
        <end position="1235"/>
    </location>
</feature>
<reference evidence="3" key="3">
    <citation type="submission" date="2025-09" db="UniProtKB">
        <authorList>
            <consortium name="Ensembl"/>
        </authorList>
    </citation>
    <scope>IDENTIFICATION</scope>
</reference>
<feature type="coiled-coil region" evidence="1">
    <location>
        <begin position="1553"/>
        <end position="1580"/>
    </location>
</feature>
<dbReference type="PANTHER" id="PTHR14931">
    <property type="entry name" value="GENE 340-RELATED"/>
    <property type="match status" value="1"/>
</dbReference>
<evidence type="ECO:0000256" key="1">
    <source>
        <dbReference type="SAM" id="Coils"/>
    </source>
</evidence>
<proteinExistence type="predicted"/>
<feature type="compositionally biased region" description="Low complexity" evidence="2">
    <location>
        <begin position="1108"/>
        <end position="1120"/>
    </location>
</feature>
<feature type="compositionally biased region" description="Polar residues" evidence="2">
    <location>
        <begin position="962"/>
        <end position="983"/>
    </location>
</feature>
<sequence>MASACKRRLSTNEKRGVRQDLDSWRSRLIQCVGTEKILELLLGTRILEDLRLFKDYKPASVSNWSFDENCLFCCLRREKVKEHVVALNNKIVESGGKPLLGKDQSNISRLEWQVEEFLNAVLHRKEYTPRIPDPHIPVVACDTMQQMTNQLVVHYTNTNSQGSPQRSGNMDQSLLRTCSVTPPTVAATATATAAAAAATAQNPVLSKLLMPDQDAPLDLSVKKVKPEVTEQDGVLDLSIKKTRNSDSTSLQSPQKTFTKPFVARDSLDLDLDLTGRDLQSASKLEQFMAKLCLHHQRQVVDAFGFLQTEVKAVSSYSTFQACSPTIPEKPTTSGSSHVMFEERTRNQGCEEMQDLSVALSTFRVQESPFVKSDEFSHAELPLKTEGSPVASVETGPFLDITKTSIGDEDSASSDVVAAESRNIDVQPKCPTLLIVKNRSSGSLEAKNLMEEGAGNQHVNSGMVDQDLCTSDTRLQASCSESDVIELSSSMGQGHSDAKCCAVERGSITRSCTVERTSNVISPNSPRTARKSGRVSHSLLRDSSGCHIINGPDITCDIVYVGKPITECEHQSHIHMTPRKNARKSTRGFRYIGGCCELKTVRTLARKSAENGSGNCPVPMPEMTTSVAPKQALAKPDGVPPVDILFTADCMETVIHKKPSDQPEETEVPEDVMASEDVETSQTDQTQSTEKFSCPVESEQSDTSVQQELNAGICESVADSNDVGVHQGDLVDSIVTDINVAPQEVELTTKETLDFSVSGVTQSGLETEDQDQNVATEALQSPLSSGLAKDDASDTEGVCVERGVLTEALEQTECVDLQVMTSTDKSADIEITCGTETNLKPGDDIEPTQDKDKEKEAGTSDLSVEEMITKEQHEECKGEGLVPNTLDGSSPKKVVKTVAPSNRCLRNRVSKGTSEQTMSSNAPGQMETQSDSPDKNQSTPESKRHLKTSKSKHVEENVPCQDGQYNLNPTENLNLEKTQRSPVVTQRDGVDITDNMVCTRQKQKLMMEKEIESSKEQNVLEPSTPKDEDKVQGQDSVSDDIPENMEVTPPKIGESPGKSLRSSERISLRNGSHQIEQPVKVSASPIKNSTQPSERMPLRNRNSSAVDQPTGGESSSSPTGGRLERLGRMPLRSRDSYNAEHIVKDSCISPSRSGSDSVGRMPLRSRNSSTVNQHVSGGSDGVIKDVSSSLTEQSSSDLVPTSRRTESAGHMPLRSGNASVAEQPSRNTLSVGNVSESPGRMSLRRSNVSVAEKMDSSATPPKSMKSSQRPPRSVKTSVPPSILEGEQSPKSVKLKTDKLLKDQAKDSSLSDNSVSVTLRTTTPVTPSTSKFLEALNGEENQHLISELNTKFDKMQKGWVQMDKEGQPAPRPKNKADRLKEIWKSKRRIRKPRSLEQQKFSPVQMLFMKSFDLPSICRWFLQSTETKSLVIVKKVNTRLPSETQLCFHTSAAVPGASNGVFPSVQAERLKKHLKKFAIASPVKSNPKNKRLIAKALAQGISVSKGKEKREPSTATRISTKPHSYTGLIQPQPSESHGKVTANAKNPASARILRKYSNMREKMQVQQNTLKKLESSLDKAKKVRVMPKNVSKAMSAGKGQRSAIVKKVKALAKKAKVKSAVKEKTPKSSVSRSLRGLKDRAGIPAKKALTKVSETNVAADTKSPTRKDALPRTSKSPQTKADVKKSHSPKGREGLTSPSQTADVKPAKSEDQVLTRSQRKIEATLAQIGSPKTATKRGSEPLSTPAKRTRTSK</sequence>
<feature type="region of interest" description="Disordered" evidence="2">
    <location>
        <begin position="833"/>
        <end position="987"/>
    </location>
</feature>
<evidence type="ECO:0000313" key="4">
    <source>
        <dbReference type="Proteomes" id="UP001501920"/>
    </source>
</evidence>
<feature type="compositionally biased region" description="Acidic residues" evidence="2">
    <location>
        <begin position="661"/>
        <end position="678"/>
    </location>
</feature>
<feature type="region of interest" description="Disordered" evidence="2">
    <location>
        <begin position="1006"/>
        <end position="1293"/>
    </location>
</feature>
<keyword evidence="1" id="KW-0175">Coiled coil</keyword>
<keyword evidence="4" id="KW-1185">Reference proteome</keyword>
<feature type="compositionally biased region" description="Basic and acidic residues" evidence="2">
    <location>
        <begin position="1121"/>
        <end position="1143"/>
    </location>
</feature>
<dbReference type="InterPro" id="IPR028104">
    <property type="entry name" value="DUF4553"/>
</dbReference>
<protein>
    <recommendedName>
        <fullName evidence="5">Ligand-dependent corepressor</fullName>
    </recommendedName>
</protein>
<feature type="compositionally biased region" description="Polar residues" evidence="2">
    <location>
        <begin position="1164"/>
        <end position="1175"/>
    </location>
</feature>
<dbReference type="Proteomes" id="UP001501920">
    <property type="component" value="Chromosome 22"/>
</dbReference>
<feature type="region of interest" description="Disordered" evidence="2">
    <location>
        <begin position="656"/>
        <end position="697"/>
    </location>
</feature>
<dbReference type="GeneID" id="108412156"/>
<name>A0AAR2JCR9_PYGNA</name>
<feature type="compositionally biased region" description="Polar residues" evidence="2">
    <location>
        <begin position="1255"/>
        <end position="1278"/>
    </location>
</feature>
<dbReference type="GeneTree" id="ENSGT00940000162611"/>
<dbReference type="PANTHER" id="PTHR14931:SF2">
    <property type="entry name" value="LIGAND DEPENDENT NUCLEAR RECEPTOR COREPRESSOR"/>
    <property type="match status" value="1"/>
</dbReference>
<feature type="compositionally biased region" description="Basic and acidic residues" evidence="2">
    <location>
        <begin position="866"/>
        <end position="877"/>
    </location>
</feature>